<evidence type="ECO:0000256" key="6">
    <source>
        <dbReference type="ARBA" id="ARBA00022960"/>
    </source>
</evidence>
<dbReference type="Pfam" id="PF03734">
    <property type="entry name" value="YkuD"/>
    <property type="match status" value="1"/>
</dbReference>
<dbReference type="GO" id="GO:0071972">
    <property type="term" value="F:peptidoglycan L,D-transpeptidase activity"/>
    <property type="evidence" value="ECO:0007669"/>
    <property type="project" value="TreeGrafter"/>
</dbReference>
<reference evidence="11 12" key="1">
    <citation type="submission" date="2017-01" db="EMBL/GenBank/DDBJ databases">
        <title>Genome Sequencing of a Marine Spirillum, Oceanospirillum multiglobuliferum ATCC 33336, from Japan.</title>
        <authorList>
            <person name="Carney J.G."/>
            <person name="Trachtenberg A.M."/>
            <person name="Rheaume B.A."/>
            <person name="Linnane J.D."/>
            <person name="Pitts N.L."/>
            <person name="Mykles D.L."/>
            <person name="Maclea K.S."/>
        </authorList>
    </citation>
    <scope>NUCLEOTIDE SEQUENCE [LARGE SCALE GENOMIC DNA]</scope>
    <source>
        <strain evidence="11 12">ATCC 33336</strain>
    </source>
</reference>
<evidence type="ECO:0000256" key="7">
    <source>
        <dbReference type="ARBA" id="ARBA00022984"/>
    </source>
</evidence>
<dbReference type="PANTHER" id="PTHR30582">
    <property type="entry name" value="L,D-TRANSPEPTIDASE"/>
    <property type="match status" value="1"/>
</dbReference>
<keyword evidence="3" id="KW-0328">Glycosyltransferase</keyword>
<evidence type="ECO:0000256" key="4">
    <source>
        <dbReference type="ARBA" id="ARBA00022679"/>
    </source>
</evidence>
<dbReference type="GO" id="GO:0008360">
    <property type="term" value="P:regulation of cell shape"/>
    <property type="evidence" value="ECO:0007669"/>
    <property type="project" value="UniProtKB-UniRule"/>
</dbReference>
<dbReference type="InterPro" id="IPR005490">
    <property type="entry name" value="LD_TPept_cat_dom"/>
</dbReference>
<dbReference type="STRING" id="64969.SAMN02745127_00823"/>
<dbReference type="AlphaFoldDB" id="A0A1V4T9A8"/>
<dbReference type="InterPro" id="IPR050979">
    <property type="entry name" value="LD-transpeptidase"/>
</dbReference>
<dbReference type="GO" id="GO:0005576">
    <property type="term" value="C:extracellular region"/>
    <property type="evidence" value="ECO:0007669"/>
    <property type="project" value="TreeGrafter"/>
</dbReference>
<dbReference type="EMBL" id="MTSM01000001">
    <property type="protein sequence ID" value="OPX57136.1"/>
    <property type="molecule type" value="Genomic_DNA"/>
</dbReference>
<dbReference type="CDD" id="cd16913">
    <property type="entry name" value="YkuD_like"/>
    <property type="match status" value="1"/>
</dbReference>
<evidence type="ECO:0000256" key="1">
    <source>
        <dbReference type="ARBA" id="ARBA00004752"/>
    </source>
</evidence>
<name>A0A1V4T9A8_9GAMM</name>
<keyword evidence="12" id="KW-1185">Reference proteome</keyword>
<keyword evidence="4" id="KW-0808">Transferase</keyword>
<dbReference type="Proteomes" id="UP000191418">
    <property type="component" value="Unassembled WGS sequence"/>
</dbReference>
<dbReference type="PROSITE" id="PS52029">
    <property type="entry name" value="LD_TPASE"/>
    <property type="match status" value="1"/>
</dbReference>
<dbReference type="Gene3D" id="2.40.440.10">
    <property type="entry name" value="L,D-transpeptidase catalytic domain-like"/>
    <property type="match status" value="1"/>
</dbReference>
<evidence type="ECO:0000256" key="9">
    <source>
        <dbReference type="PROSITE-ProRule" id="PRU01373"/>
    </source>
</evidence>
<gene>
    <name evidence="11" type="ORF">BTE48_00665</name>
</gene>
<dbReference type="GO" id="GO:0018104">
    <property type="term" value="P:peptidoglycan-protein cross-linking"/>
    <property type="evidence" value="ECO:0007669"/>
    <property type="project" value="TreeGrafter"/>
</dbReference>
<evidence type="ECO:0000313" key="12">
    <source>
        <dbReference type="Proteomes" id="UP000191418"/>
    </source>
</evidence>
<dbReference type="PANTHER" id="PTHR30582:SF24">
    <property type="entry name" value="L,D-TRANSPEPTIDASE ERFK_SRFK-RELATED"/>
    <property type="match status" value="1"/>
</dbReference>
<dbReference type="GO" id="GO:0016757">
    <property type="term" value="F:glycosyltransferase activity"/>
    <property type="evidence" value="ECO:0007669"/>
    <property type="project" value="UniProtKB-KW"/>
</dbReference>
<protein>
    <submittedName>
        <fullName evidence="11">L,D-transpeptidase</fullName>
    </submittedName>
</protein>
<feature type="active site" description="Nucleophile" evidence="9">
    <location>
        <position position="147"/>
    </location>
</feature>
<dbReference type="SUPFAM" id="SSF141523">
    <property type="entry name" value="L,D-transpeptidase catalytic domain-like"/>
    <property type="match status" value="1"/>
</dbReference>
<keyword evidence="8 9" id="KW-0961">Cell wall biogenesis/degradation</keyword>
<dbReference type="GO" id="GO:0071555">
    <property type="term" value="P:cell wall organization"/>
    <property type="evidence" value="ECO:0007669"/>
    <property type="project" value="UniProtKB-UniRule"/>
</dbReference>
<proteinExistence type="inferred from homology"/>
<evidence type="ECO:0000313" key="11">
    <source>
        <dbReference type="EMBL" id="OPX57136.1"/>
    </source>
</evidence>
<keyword evidence="7 9" id="KW-0573">Peptidoglycan synthesis</keyword>
<feature type="domain" description="L,D-TPase catalytic" evidence="10">
    <location>
        <begin position="15"/>
        <end position="171"/>
    </location>
</feature>
<dbReference type="UniPathway" id="UPA00219"/>
<dbReference type="InterPro" id="IPR038063">
    <property type="entry name" value="Transpep_catalytic_dom"/>
</dbReference>
<comment type="similarity">
    <text evidence="2">Belongs to the YkuD family.</text>
</comment>
<comment type="caution">
    <text evidence="11">The sequence shown here is derived from an EMBL/GenBank/DDBJ whole genome shotgun (WGS) entry which is preliminary data.</text>
</comment>
<comment type="pathway">
    <text evidence="1 9">Cell wall biogenesis; peptidoglycan biosynthesis.</text>
</comment>
<keyword evidence="5" id="KW-0378">Hydrolase</keyword>
<keyword evidence="6 9" id="KW-0133">Cell shape</keyword>
<evidence type="ECO:0000256" key="3">
    <source>
        <dbReference type="ARBA" id="ARBA00022676"/>
    </source>
</evidence>
<evidence type="ECO:0000256" key="5">
    <source>
        <dbReference type="ARBA" id="ARBA00022801"/>
    </source>
</evidence>
<evidence type="ECO:0000259" key="10">
    <source>
        <dbReference type="PROSITE" id="PS52029"/>
    </source>
</evidence>
<evidence type="ECO:0000256" key="2">
    <source>
        <dbReference type="ARBA" id="ARBA00005992"/>
    </source>
</evidence>
<sequence>MSAAPDWLRFAPQGRWLQIDSQQQHLYVFEQAVPVRCFSISTALNGLGEQSGSGCTPRGWHVIRAKIGAQLPDNAVLVGRRWTQECYSETLATQHPERDWILGRILWLSGLERGKNRLGHVDTMQRYIYLHGTPDSEPMGIARSHGCIRMRTKDITLLFEEIAVQTPVYIA</sequence>
<feature type="active site" description="Proton donor/acceptor" evidence="9">
    <location>
        <position position="131"/>
    </location>
</feature>
<evidence type="ECO:0000256" key="8">
    <source>
        <dbReference type="ARBA" id="ARBA00023316"/>
    </source>
</evidence>
<accession>A0A1V4T9A8</accession>
<organism evidence="11 12">
    <name type="scientific">Oceanospirillum multiglobuliferum</name>
    <dbReference type="NCBI Taxonomy" id="64969"/>
    <lineage>
        <taxon>Bacteria</taxon>
        <taxon>Pseudomonadati</taxon>
        <taxon>Pseudomonadota</taxon>
        <taxon>Gammaproteobacteria</taxon>
        <taxon>Oceanospirillales</taxon>
        <taxon>Oceanospirillaceae</taxon>
        <taxon>Oceanospirillum</taxon>
    </lineage>
</organism>